<dbReference type="Proteomes" id="UP000076532">
    <property type="component" value="Unassembled WGS sequence"/>
</dbReference>
<proteinExistence type="predicted"/>
<organism evidence="1 2">
    <name type="scientific">Athelia psychrophila</name>
    <dbReference type="NCBI Taxonomy" id="1759441"/>
    <lineage>
        <taxon>Eukaryota</taxon>
        <taxon>Fungi</taxon>
        <taxon>Dikarya</taxon>
        <taxon>Basidiomycota</taxon>
        <taxon>Agaricomycotina</taxon>
        <taxon>Agaricomycetes</taxon>
        <taxon>Agaricomycetidae</taxon>
        <taxon>Atheliales</taxon>
        <taxon>Atheliaceae</taxon>
        <taxon>Athelia</taxon>
    </lineage>
</organism>
<dbReference type="EMBL" id="KV417739">
    <property type="protein sequence ID" value="KZP07831.1"/>
    <property type="molecule type" value="Genomic_DNA"/>
</dbReference>
<keyword evidence="2" id="KW-1185">Reference proteome</keyword>
<evidence type="ECO:0000313" key="2">
    <source>
        <dbReference type="Proteomes" id="UP000076532"/>
    </source>
</evidence>
<reference evidence="1 2" key="1">
    <citation type="journal article" date="2016" name="Mol. Biol. Evol.">
        <title>Comparative Genomics of Early-Diverging Mushroom-Forming Fungi Provides Insights into the Origins of Lignocellulose Decay Capabilities.</title>
        <authorList>
            <person name="Nagy L.G."/>
            <person name="Riley R."/>
            <person name="Tritt A."/>
            <person name="Adam C."/>
            <person name="Daum C."/>
            <person name="Floudas D."/>
            <person name="Sun H."/>
            <person name="Yadav J.S."/>
            <person name="Pangilinan J."/>
            <person name="Larsson K.H."/>
            <person name="Matsuura K."/>
            <person name="Barry K."/>
            <person name="Labutti K."/>
            <person name="Kuo R."/>
            <person name="Ohm R.A."/>
            <person name="Bhattacharya S.S."/>
            <person name="Shirouzu T."/>
            <person name="Yoshinaga Y."/>
            <person name="Martin F.M."/>
            <person name="Grigoriev I.V."/>
            <person name="Hibbett D.S."/>
        </authorList>
    </citation>
    <scope>NUCLEOTIDE SEQUENCE [LARGE SCALE GENOMIC DNA]</scope>
    <source>
        <strain evidence="1 2">CBS 109695</strain>
    </source>
</reference>
<evidence type="ECO:0000313" key="1">
    <source>
        <dbReference type="EMBL" id="KZP07831.1"/>
    </source>
</evidence>
<gene>
    <name evidence="1" type="ORF">FIBSPDRAFT_276739</name>
</gene>
<sequence length="76" mass="8399">MRTRGSIMRISTLCALSLLPLSFVLPARYALLLDSSPMSHPACANSPPHVFLLSFFISFDFLIRSPKLAPIHFAVP</sequence>
<dbReference type="AlphaFoldDB" id="A0A165WR66"/>
<name>A0A165WR66_9AGAM</name>
<protein>
    <submittedName>
        <fullName evidence="1">Uncharacterized protein</fullName>
    </submittedName>
</protein>
<accession>A0A165WR66</accession>